<reference evidence="4 5" key="1">
    <citation type="submission" date="2019-08" db="EMBL/GenBank/DDBJ databases">
        <title>Complete genome sequence of Terriglobus albidus strain ORNL.</title>
        <authorList>
            <person name="Podar M."/>
        </authorList>
    </citation>
    <scope>NUCLEOTIDE SEQUENCE [LARGE SCALE GENOMIC DNA]</scope>
    <source>
        <strain evidence="4 5">ORNL</strain>
    </source>
</reference>
<dbReference type="Pfam" id="PF05299">
    <property type="entry name" value="Peptidase_M61"/>
    <property type="match status" value="1"/>
</dbReference>
<dbReference type="InterPro" id="IPR040756">
    <property type="entry name" value="Peptidase_M61_N"/>
</dbReference>
<dbReference type="PIRSF" id="PIRSF016493">
    <property type="entry name" value="Glycyl_aminpptds"/>
    <property type="match status" value="1"/>
</dbReference>
<name>A0A5B9EA90_9BACT</name>
<dbReference type="Gene3D" id="1.10.390.10">
    <property type="entry name" value="Neutral Protease Domain 2"/>
    <property type="match status" value="1"/>
</dbReference>
<dbReference type="InterPro" id="IPR027268">
    <property type="entry name" value="Peptidase_M4/M1_CTD_sf"/>
</dbReference>
<evidence type="ECO:0000259" key="2">
    <source>
        <dbReference type="Pfam" id="PF05299"/>
    </source>
</evidence>
<dbReference type="Gene3D" id="2.60.40.3650">
    <property type="match status" value="1"/>
</dbReference>
<sequence length="629" mass="68702">MHLRCALALLALPLAALAADKKTAAKTPEAPSAPIRLSVDLTDSYRHLVHGTETIPVTAGALTLEYPEWIPGTHMPAGPIAQFAGIFFTANGKPIGWRRDDVDMYAFHLEIPAGVSEVEAKFDYLDSTDQRAFTSNNLAVLEWNTAVLYPAKVPVAKIKVTPSITLPAGWHGGGALVPANTSGNTITFETTDVETLVDSPYIAGKYFHEIALAPECTPKHFLDVAADTEEAANLPKATIEAASKLVRETRPLYKSSHYRDYHFVLSLSDKIRGEGLEHHQSSDNGVELDGYSSPAMAVSNADLLPHEFTHSWNGKYRRPARLYQPDYATPQQGDLLWVYEGMTQYWGNVLAARAGFWTAESYRDALASSAASLDTRPGRLWRNTEDTAISAQSIRGGSQAWVTWRRSQDYYPEGELIWLDADTIIRKLTNDQKSLNDFAAMFLGVGGDTPAKVLPYEFDELVKDLNQVVAYDWAKFLKDRILSHGPGDPSIEGLAQAGYTLAYTDTMSSYQRGGLGRRGTVDALYSLGFRANREGVISDVYMDSVAYKAGLGPGIKIVGVNSTAFSGDALYGAIKAAKGTDKAIDLLVAIGNDLKTISLSYHDGEKYPHLVRAEGSPAYLDEIIKPMVN</sequence>
<dbReference type="InterPro" id="IPR024191">
    <property type="entry name" value="Peptidase_M61"/>
</dbReference>
<evidence type="ECO:0000259" key="3">
    <source>
        <dbReference type="Pfam" id="PF17899"/>
    </source>
</evidence>
<feature type="domain" description="Peptidase M61 catalytic" evidence="2">
    <location>
        <begin position="301"/>
        <end position="417"/>
    </location>
</feature>
<evidence type="ECO:0000313" key="4">
    <source>
        <dbReference type="EMBL" id="QEE27177.1"/>
    </source>
</evidence>
<dbReference type="Gene3D" id="2.30.42.10">
    <property type="match status" value="1"/>
</dbReference>
<evidence type="ECO:0000256" key="1">
    <source>
        <dbReference type="SAM" id="SignalP"/>
    </source>
</evidence>
<feature type="signal peptide" evidence="1">
    <location>
        <begin position="1"/>
        <end position="18"/>
    </location>
</feature>
<feature type="domain" description="Peptidase M61 N-terminal" evidence="3">
    <location>
        <begin position="37"/>
        <end position="205"/>
    </location>
</feature>
<dbReference type="AlphaFoldDB" id="A0A5B9EA90"/>
<dbReference type="OrthoDB" id="9778516at2"/>
<accession>A0A5B9EA90</accession>
<dbReference type="InterPro" id="IPR007963">
    <property type="entry name" value="Peptidase_M61_catalytic"/>
</dbReference>
<dbReference type="RefSeq" id="WP_147646370.1">
    <property type="nucleotide sequence ID" value="NZ_CP042806.1"/>
</dbReference>
<proteinExistence type="predicted"/>
<protein>
    <submittedName>
        <fullName evidence="4">M61 family metallopeptidase</fullName>
    </submittedName>
</protein>
<dbReference type="Proteomes" id="UP000321820">
    <property type="component" value="Chromosome"/>
</dbReference>
<dbReference type="KEGG" id="talb:FTW19_03605"/>
<dbReference type="InterPro" id="IPR036034">
    <property type="entry name" value="PDZ_sf"/>
</dbReference>
<dbReference type="Pfam" id="PF17899">
    <property type="entry name" value="Peptidase_M61_N"/>
    <property type="match status" value="1"/>
</dbReference>
<dbReference type="SUPFAM" id="SSF50156">
    <property type="entry name" value="PDZ domain-like"/>
    <property type="match status" value="1"/>
</dbReference>
<evidence type="ECO:0000313" key="5">
    <source>
        <dbReference type="Proteomes" id="UP000321820"/>
    </source>
</evidence>
<keyword evidence="1" id="KW-0732">Signal</keyword>
<keyword evidence="5" id="KW-1185">Reference proteome</keyword>
<gene>
    <name evidence="4" type="ORF">FTW19_03605</name>
</gene>
<dbReference type="EMBL" id="CP042806">
    <property type="protein sequence ID" value="QEE27177.1"/>
    <property type="molecule type" value="Genomic_DNA"/>
</dbReference>
<organism evidence="4 5">
    <name type="scientific">Terriglobus albidus</name>
    <dbReference type="NCBI Taxonomy" id="1592106"/>
    <lineage>
        <taxon>Bacteria</taxon>
        <taxon>Pseudomonadati</taxon>
        <taxon>Acidobacteriota</taxon>
        <taxon>Terriglobia</taxon>
        <taxon>Terriglobales</taxon>
        <taxon>Acidobacteriaceae</taxon>
        <taxon>Terriglobus</taxon>
    </lineage>
</organism>
<feature type="chain" id="PRO_5022733979" evidence="1">
    <location>
        <begin position="19"/>
        <end position="629"/>
    </location>
</feature>